<dbReference type="STRING" id="1122204.SAMN05421781_0324"/>
<keyword evidence="1" id="KW-0328">Glycosyltransferase</keyword>
<gene>
    <name evidence="4" type="ORF">SAMN05421781_0324</name>
</gene>
<dbReference type="GO" id="GO:0046872">
    <property type="term" value="F:metal ion binding"/>
    <property type="evidence" value="ECO:0007669"/>
    <property type="project" value="UniProtKB-KW"/>
</dbReference>
<dbReference type="RefSeq" id="WP_091610426.1">
    <property type="nucleotide sequence ID" value="NZ_FNNC01000001.1"/>
</dbReference>
<protein>
    <submittedName>
        <fullName evidence="4">Lipopolysaccharide biosynthesis protein, LPS:glycosyltransferase</fullName>
    </submittedName>
</protein>
<dbReference type="SUPFAM" id="SSF53448">
    <property type="entry name" value="Nucleotide-diphospho-sugar transferases"/>
    <property type="match status" value="1"/>
</dbReference>
<keyword evidence="3" id="KW-0479">Metal-binding</keyword>
<dbReference type="GO" id="GO:0016757">
    <property type="term" value="F:glycosyltransferase activity"/>
    <property type="evidence" value="ECO:0007669"/>
    <property type="project" value="UniProtKB-KW"/>
</dbReference>
<dbReference type="EMBL" id="FNNC01000001">
    <property type="protein sequence ID" value="SDW06637.1"/>
    <property type="molecule type" value="Genomic_DNA"/>
</dbReference>
<dbReference type="OrthoDB" id="5672604at2"/>
<accession>A0A1H2QHE4</accession>
<reference evidence="4 5" key="1">
    <citation type="submission" date="2016-10" db="EMBL/GenBank/DDBJ databases">
        <authorList>
            <person name="de Groot N.N."/>
        </authorList>
    </citation>
    <scope>NUCLEOTIDE SEQUENCE [LARGE SCALE GENOMIC DNA]</scope>
    <source>
        <strain evidence="4 5">DSM 23126</strain>
    </source>
</reference>
<evidence type="ECO:0000313" key="4">
    <source>
        <dbReference type="EMBL" id="SDW06637.1"/>
    </source>
</evidence>
<evidence type="ECO:0000256" key="3">
    <source>
        <dbReference type="ARBA" id="ARBA00022723"/>
    </source>
</evidence>
<name>A0A1H2QHE4_9BACI</name>
<dbReference type="PANTHER" id="PTHR13778:SF47">
    <property type="entry name" value="LIPOPOLYSACCHARIDE 1,3-GALACTOSYLTRANSFERASE"/>
    <property type="match status" value="1"/>
</dbReference>
<dbReference type="CDD" id="cd04194">
    <property type="entry name" value="GT8_A4GalT_like"/>
    <property type="match status" value="1"/>
</dbReference>
<dbReference type="Pfam" id="PF01501">
    <property type="entry name" value="Glyco_transf_8"/>
    <property type="match status" value="1"/>
</dbReference>
<evidence type="ECO:0000313" key="5">
    <source>
        <dbReference type="Proteomes" id="UP000199488"/>
    </source>
</evidence>
<sequence length="284" mass="33022">MNSTQKYVIASIADNHYGECLSVMITSLLHHTARAADISFCIIDTGLSEKNKSYLQQIADYFHSEIHLIAVEDLSLPHIYWSAPEHARHLSAVDYCRLLLPYVVDPSAERLLYIDADTVVREDVTSLWEEHPDDFLVAATDYIDEPPRTPIESIPKKYKYFNTGVLMINAPKWREERLSDTLFSYIKRHKQNKIPTLEYALNALLFNKQHPLHPKWNTTTDMFTEPLPADASGQQIIEAIRSPAIAHFNGPVKPWHSYCPHPYKYEYEYYRHWWMSMLTLSLPQ</sequence>
<dbReference type="InterPro" id="IPR050748">
    <property type="entry name" value="Glycosyltrans_8_dom-fam"/>
</dbReference>
<dbReference type="InterPro" id="IPR002495">
    <property type="entry name" value="Glyco_trans_8"/>
</dbReference>
<evidence type="ECO:0000256" key="2">
    <source>
        <dbReference type="ARBA" id="ARBA00022679"/>
    </source>
</evidence>
<dbReference type="AlphaFoldDB" id="A0A1H2QHE4"/>
<organism evidence="4 5">
    <name type="scientific">Marinococcus luteus</name>
    <dbReference type="NCBI Taxonomy" id="1122204"/>
    <lineage>
        <taxon>Bacteria</taxon>
        <taxon>Bacillati</taxon>
        <taxon>Bacillota</taxon>
        <taxon>Bacilli</taxon>
        <taxon>Bacillales</taxon>
        <taxon>Bacillaceae</taxon>
        <taxon>Marinococcus</taxon>
    </lineage>
</organism>
<dbReference type="InterPro" id="IPR029044">
    <property type="entry name" value="Nucleotide-diphossugar_trans"/>
</dbReference>
<dbReference type="PANTHER" id="PTHR13778">
    <property type="entry name" value="GLYCOSYLTRANSFERASE 8 DOMAIN-CONTAINING PROTEIN"/>
    <property type="match status" value="1"/>
</dbReference>
<proteinExistence type="predicted"/>
<keyword evidence="2 4" id="KW-0808">Transferase</keyword>
<evidence type="ECO:0000256" key="1">
    <source>
        <dbReference type="ARBA" id="ARBA00022676"/>
    </source>
</evidence>
<dbReference type="Proteomes" id="UP000199488">
    <property type="component" value="Unassembled WGS sequence"/>
</dbReference>
<keyword evidence="5" id="KW-1185">Reference proteome</keyword>
<dbReference type="Gene3D" id="3.90.550.10">
    <property type="entry name" value="Spore Coat Polysaccharide Biosynthesis Protein SpsA, Chain A"/>
    <property type="match status" value="1"/>
</dbReference>